<evidence type="ECO:0000259" key="4">
    <source>
        <dbReference type="PROSITE" id="PS51319"/>
    </source>
</evidence>
<reference evidence="6 7" key="3">
    <citation type="journal article" date="2014" name="Genome Announc.">
        <title>Genome Sequence of the Microsporidian Species Nematocida sp1 Strain ERTm6 (ATCC PRA-372).</title>
        <authorList>
            <person name="Bakowski M.A."/>
            <person name="Priest M."/>
            <person name="Young S."/>
            <person name="Cuomo C.A."/>
            <person name="Troemel E.R."/>
        </authorList>
    </citation>
    <scope>NUCLEOTIDE SEQUENCE [LARGE SCALE GENOMIC DNA]</scope>
    <source>
        <strain evidence="6 7">ERTm6</strain>
    </source>
</reference>
<dbReference type="STRING" id="944018.H8ZC14"/>
<protein>
    <recommendedName>
        <fullName evidence="4">TFIIS N-terminal domain-containing protein</fullName>
    </recommendedName>
</protein>
<gene>
    <name evidence="5" type="ORF">NERG_01257</name>
    <name evidence="6" type="ORF">NESG_02092</name>
</gene>
<feature type="domain" description="TFIIS N-terminal" evidence="4">
    <location>
        <begin position="69"/>
        <end position="146"/>
    </location>
</feature>
<evidence type="ECO:0000313" key="5">
    <source>
        <dbReference type="EMBL" id="EHY65650.1"/>
    </source>
</evidence>
<keyword evidence="3" id="KW-0539">Nucleus</keyword>
<dbReference type="GO" id="GO:0016973">
    <property type="term" value="P:poly(A)+ mRNA export from nucleus"/>
    <property type="evidence" value="ECO:0007669"/>
    <property type="project" value="TreeGrafter"/>
</dbReference>
<dbReference type="AlphaFoldDB" id="H8ZC14"/>
<keyword evidence="7" id="KW-1185">Reference proteome</keyword>
<dbReference type="InterPro" id="IPR017923">
    <property type="entry name" value="TFIIS_N"/>
</dbReference>
<sequence length="151" mass="17430">MADTESIGNNNAKEIQKILEDLEEAYERDCESNKEGLPALRKLNDLESIYNRLLKKKNQQELLDLGVLKLLKKWLEPLPDMSLPHDTVKRSILDVLLHLTPEVEHLKESGIGKIVLFYSKNPYEKKGIKQMAKQITLNWITIASQEESLDY</sequence>
<accession>A0A086IZK2</accession>
<dbReference type="EMBL" id="JH604635">
    <property type="protein sequence ID" value="EHY65650.1"/>
    <property type="molecule type" value="Genomic_DNA"/>
</dbReference>
<evidence type="ECO:0000256" key="1">
    <source>
        <dbReference type="ARBA" id="ARBA00037349"/>
    </source>
</evidence>
<dbReference type="Proteomes" id="UP000054524">
    <property type="component" value="Unassembled WGS sequence"/>
</dbReference>
<dbReference type="SUPFAM" id="SSF47676">
    <property type="entry name" value="Conserved domain common to transcription factors TFIIS, elongin A, CRSP70"/>
    <property type="match status" value="1"/>
</dbReference>
<accession>H8ZC14</accession>
<dbReference type="EMBL" id="AKIJ01000005">
    <property type="protein sequence ID" value="KFG25320.1"/>
    <property type="molecule type" value="Genomic_DNA"/>
</dbReference>
<evidence type="ECO:0000256" key="2">
    <source>
        <dbReference type="ARBA" id="ARBA00037992"/>
    </source>
</evidence>
<proteinExistence type="inferred from homology"/>
<dbReference type="Pfam" id="PF08711">
    <property type="entry name" value="Med26"/>
    <property type="match status" value="1"/>
</dbReference>
<evidence type="ECO:0000256" key="3">
    <source>
        <dbReference type="PROSITE-ProRule" id="PRU00649"/>
    </source>
</evidence>
<evidence type="ECO:0000313" key="7">
    <source>
        <dbReference type="Proteomes" id="UP000054524"/>
    </source>
</evidence>
<dbReference type="HOGENOM" id="CLU_106415_2_0_1"/>
<name>H8ZC14_NEMA1</name>
<dbReference type="InterPro" id="IPR051037">
    <property type="entry name" value="RNAPII_TF_IWS1"/>
</dbReference>
<dbReference type="InterPro" id="IPR035441">
    <property type="entry name" value="TFIIS/LEDGF_dom_sf"/>
</dbReference>
<organism evidence="5">
    <name type="scientific">Nematocida ausubeli (strain ATCC PRA-371 / ERTm2)</name>
    <name type="common">Nematode killer fungus</name>
    <dbReference type="NCBI Taxonomy" id="1913371"/>
    <lineage>
        <taxon>Eukaryota</taxon>
        <taxon>Fungi</taxon>
        <taxon>Fungi incertae sedis</taxon>
        <taxon>Microsporidia</taxon>
        <taxon>Nematocida</taxon>
    </lineage>
</organism>
<reference evidence="5" key="1">
    <citation type="submission" date="2011-03" db="EMBL/GenBank/DDBJ databases">
        <title>The Genome Sequence of Nematocida sp1 strain ERTm2.</title>
        <authorList>
            <consortium name="The Broad Institute Genome Sequencing Platform"/>
            <consortium name="The Broad Institute Genome Sequencing Center for Infectious Disease"/>
            <person name="Cuomo C."/>
            <person name="Troemel E."/>
            <person name="Young S.K."/>
            <person name="Zeng Q."/>
            <person name="Gargeya S."/>
            <person name="Fitzgerald M."/>
            <person name="Haas B."/>
            <person name="Abouelleil A."/>
            <person name="Alvarado L."/>
            <person name="Arachchi H.M."/>
            <person name="Berlin A."/>
            <person name="Brown A."/>
            <person name="Chapman S.B."/>
            <person name="Chen Z."/>
            <person name="Dunbar C."/>
            <person name="Freedman E."/>
            <person name="Gearin G."/>
            <person name="Gellesch M."/>
            <person name="Goldberg J."/>
            <person name="Griggs A."/>
            <person name="Gujja S."/>
            <person name="Heilman E.R."/>
            <person name="Heiman D."/>
            <person name="Howarth C."/>
            <person name="Larson L."/>
            <person name="Lui A."/>
            <person name="MacDonald P.J.P."/>
            <person name="Mehta T."/>
            <person name="Montmayeur A."/>
            <person name="Murphy C."/>
            <person name="Neiman D."/>
            <person name="Pearson M."/>
            <person name="Priest M."/>
            <person name="Roberts A."/>
            <person name="Saif S."/>
            <person name="Shea T."/>
            <person name="Shenoy N."/>
            <person name="Sisk P."/>
            <person name="Stolte C."/>
            <person name="Sykes S."/>
            <person name="White J."/>
            <person name="Yandava C."/>
            <person name="Wortman J."/>
            <person name="Nusbaum C."/>
            <person name="Birren B."/>
        </authorList>
    </citation>
    <scope>NUCLEOTIDE SEQUENCE</scope>
    <source>
        <strain evidence="5">ERTm2</strain>
    </source>
</reference>
<comment type="subcellular location">
    <subcellularLocation>
        <location evidence="3">Nucleus</location>
    </subcellularLocation>
</comment>
<dbReference type="Gene3D" id="1.20.930.10">
    <property type="entry name" value="Conserved domain common to transcription factors TFIIS, elongin A, CRSP70"/>
    <property type="match status" value="1"/>
</dbReference>
<dbReference type="PROSITE" id="PS51319">
    <property type="entry name" value="TFIIS_N"/>
    <property type="match status" value="1"/>
</dbReference>
<dbReference type="Proteomes" id="UP000005622">
    <property type="component" value="Unassembled WGS sequence"/>
</dbReference>
<reference evidence="6" key="2">
    <citation type="submission" date="2012-10" db="EMBL/GenBank/DDBJ databases">
        <authorList>
            <consortium name="The Broad Institute Genome Sequencing Platform"/>
            <consortium name="The Broad Institute Genome Sequencing Center for Infectious Disease"/>
            <person name="Cuomo C."/>
            <person name="Troemel E."/>
            <person name="Walker B."/>
            <person name="Young S.K."/>
            <person name="Zeng Q."/>
            <person name="Gargeya S."/>
            <person name="Fitzgerald M."/>
            <person name="Haas B."/>
            <person name="Abouelleil A."/>
            <person name="Alvarado L."/>
            <person name="Arachchi H.M."/>
            <person name="Berlin A.M."/>
            <person name="Chapman S.B."/>
            <person name="Goldberg J."/>
            <person name="Griggs A."/>
            <person name="Gujja S."/>
            <person name="Hansen M."/>
            <person name="Howarth C."/>
            <person name="Imamovic A."/>
            <person name="Larimer J."/>
            <person name="McCowan C."/>
            <person name="Murphy C."/>
            <person name="Neiman D."/>
            <person name="Pearson M."/>
            <person name="Priest M."/>
            <person name="Roberts A."/>
            <person name="Saif S."/>
            <person name="Shea T."/>
            <person name="Sisk P."/>
            <person name="Sykes S."/>
            <person name="Wortman J."/>
            <person name="Nusbaum C."/>
            <person name="Birren B."/>
        </authorList>
    </citation>
    <scope>NUCLEOTIDE SEQUENCE</scope>
    <source>
        <strain evidence="6">ERTm6</strain>
    </source>
</reference>
<comment type="function">
    <text evidence="1">Transcription factor involved in RNA polymerase II transcription regulation. May function in both SPT15/TBP post-recruitment and recruitment steps of transcription.</text>
</comment>
<dbReference type="OrthoDB" id="21124at2759"/>
<dbReference type="GO" id="GO:0005634">
    <property type="term" value="C:nucleus"/>
    <property type="evidence" value="ECO:0007669"/>
    <property type="project" value="UniProtKB-SubCell"/>
</dbReference>
<comment type="similarity">
    <text evidence="2">Belongs to the IWS1 family.</text>
</comment>
<evidence type="ECO:0000313" key="6">
    <source>
        <dbReference type="EMBL" id="KFG25320.1"/>
    </source>
</evidence>
<dbReference type="PANTHER" id="PTHR46010">
    <property type="entry name" value="PROTEIN IWS1 HOMOLOG"/>
    <property type="match status" value="1"/>
</dbReference>
<dbReference type="PANTHER" id="PTHR46010:SF1">
    <property type="entry name" value="PROTEIN IWS1 HOMOLOG"/>
    <property type="match status" value="1"/>
</dbReference>